<evidence type="ECO:0000313" key="2">
    <source>
        <dbReference type="EMBL" id="MBA5628753.1"/>
    </source>
</evidence>
<organism evidence="2 3">
    <name type="scientific">Moheibacter lacus</name>
    <dbReference type="NCBI Taxonomy" id="2745851"/>
    <lineage>
        <taxon>Bacteria</taxon>
        <taxon>Pseudomonadati</taxon>
        <taxon>Bacteroidota</taxon>
        <taxon>Flavobacteriia</taxon>
        <taxon>Flavobacteriales</taxon>
        <taxon>Weeksellaceae</taxon>
        <taxon>Moheibacter</taxon>
    </lineage>
</organism>
<dbReference type="EMBL" id="JACDZE010000001">
    <property type="protein sequence ID" value="MBA5628753.1"/>
    <property type="molecule type" value="Genomic_DNA"/>
</dbReference>
<keyword evidence="1" id="KW-0812">Transmembrane</keyword>
<keyword evidence="3" id="KW-1185">Reference proteome</keyword>
<keyword evidence="1" id="KW-0472">Membrane</keyword>
<feature type="transmembrane region" description="Helical" evidence="1">
    <location>
        <begin position="174"/>
        <end position="193"/>
    </location>
</feature>
<evidence type="ECO:0000256" key="1">
    <source>
        <dbReference type="SAM" id="Phobius"/>
    </source>
</evidence>
<feature type="transmembrane region" description="Helical" evidence="1">
    <location>
        <begin position="35"/>
        <end position="54"/>
    </location>
</feature>
<proteinExistence type="predicted"/>
<feature type="transmembrane region" description="Helical" evidence="1">
    <location>
        <begin position="99"/>
        <end position="117"/>
    </location>
</feature>
<reference evidence="2 3" key="1">
    <citation type="submission" date="2020-07" db="EMBL/GenBank/DDBJ databases">
        <title>Moheibacter lacus sp. nov., a member of the family Flavobacteriaceae isolated from freshwater lake sediment.</title>
        <authorList>
            <person name="Liu Y."/>
        </authorList>
    </citation>
    <scope>NUCLEOTIDE SEQUENCE [LARGE SCALE GENOMIC DNA]</scope>
    <source>
        <strain evidence="2 3">BDHS18</strain>
    </source>
</reference>
<accession>A0A838ZRA7</accession>
<feature type="transmembrane region" description="Helical" evidence="1">
    <location>
        <begin position="123"/>
        <end position="140"/>
    </location>
</feature>
<dbReference type="RefSeq" id="WP_182042340.1">
    <property type="nucleotide sequence ID" value="NZ_JACDZE010000001.1"/>
</dbReference>
<feature type="transmembrane region" description="Helical" evidence="1">
    <location>
        <begin position="66"/>
        <end position="87"/>
    </location>
</feature>
<keyword evidence="1" id="KW-1133">Transmembrane helix</keyword>
<dbReference type="AlphaFoldDB" id="A0A838ZRA7"/>
<protein>
    <submittedName>
        <fullName evidence="2">Uncharacterized protein</fullName>
    </submittedName>
</protein>
<name>A0A838ZRA7_9FLAO</name>
<evidence type="ECO:0000313" key="3">
    <source>
        <dbReference type="Proteomes" id="UP000552241"/>
    </source>
</evidence>
<gene>
    <name evidence="2" type="ORF">HU137_03090</name>
</gene>
<comment type="caution">
    <text evidence="2">The sequence shown here is derived from an EMBL/GenBank/DDBJ whole genome shotgun (WGS) entry which is preliminary data.</text>
</comment>
<dbReference type="Proteomes" id="UP000552241">
    <property type="component" value="Unassembled WGS sequence"/>
</dbReference>
<feature type="transmembrane region" description="Helical" evidence="1">
    <location>
        <begin position="147"/>
        <end position="168"/>
    </location>
</feature>
<feature type="transmembrane region" description="Helical" evidence="1">
    <location>
        <begin position="12"/>
        <end position="28"/>
    </location>
</feature>
<sequence>MFPLLVRLGDSGTFILVFTTVFSVFYLKETQVRKWYFIFGLLVCLFANVLIFLINGRLELLDSRILMRISVYYFSFWAVPAIVGFVLTDGLKLKLNLGIQLGLGCLLVFILIPRFVFEKIDPKYLMIALFLIFGFLNGYFSTRKNFYQNFISFSIPLFILLIFSLFMYQKDWDLEVAIMFMAILGSIMVSNFLGKFIGTKRKIIKLEENHEVE</sequence>